<keyword evidence="2" id="KW-0808">Transferase</keyword>
<dbReference type="SUPFAM" id="SSF56112">
    <property type="entry name" value="Protein kinase-like (PK-like)"/>
    <property type="match status" value="1"/>
</dbReference>
<evidence type="ECO:0000256" key="5">
    <source>
        <dbReference type="ARBA" id="ARBA00022840"/>
    </source>
</evidence>
<name>A0A7S2TUL0_9EUKA</name>
<protein>
    <submittedName>
        <fullName evidence="6">Uncharacterized protein</fullName>
    </submittedName>
</protein>
<dbReference type="GO" id="GO:0016301">
    <property type="term" value="F:kinase activity"/>
    <property type="evidence" value="ECO:0007669"/>
    <property type="project" value="UniProtKB-KW"/>
</dbReference>
<dbReference type="EMBL" id="HBHP01022630">
    <property type="protein sequence ID" value="CAD9770096.1"/>
    <property type="molecule type" value="Transcribed_RNA"/>
</dbReference>
<sequence length="172" mass="18898">MFDAEFAFYGPMGFDIGQLMGNIALGAVAQSLYAKPGSLEAKTRQALAESLVSVIEDLWSTYTQTFQTLFGAEEQAKDLLGTFPGKKDEFLEHFIEGVWRDARGYASLAMIRRIVGVADAPEMRVKDAKARSKTESAALSFAQKQLLLEAADKKGIEDFVKDLRAVVSQSFS</sequence>
<dbReference type="AlphaFoldDB" id="A0A7S2TUL0"/>
<dbReference type="GO" id="GO:0005524">
    <property type="term" value="F:ATP binding"/>
    <property type="evidence" value="ECO:0007669"/>
    <property type="project" value="UniProtKB-KW"/>
</dbReference>
<evidence type="ECO:0000256" key="4">
    <source>
        <dbReference type="ARBA" id="ARBA00022777"/>
    </source>
</evidence>
<evidence type="ECO:0000313" key="6">
    <source>
        <dbReference type="EMBL" id="CAD9770096.1"/>
    </source>
</evidence>
<dbReference type="Gene3D" id="3.90.1200.10">
    <property type="match status" value="1"/>
</dbReference>
<evidence type="ECO:0000256" key="1">
    <source>
        <dbReference type="ARBA" id="ARBA00010165"/>
    </source>
</evidence>
<proteinExistence type="inferred from homology"/>
<evidence type="ECO:0000256" key="2">
    <source>
        <dbReference type="ARBA" id="ARBA00022679"/>
    </source>
</evidence>
<accession>A0A7S2TUL0</accession>
<dbReference type="InterPro" id="IPR011009">
    <property type="entry name" value="Kinase-like_dom_sf"/>
</dbReference>
<comment type="similarity">
    <text evidence="1">Belongs to the methylthioribose kinase family.</text>
</comment>
<dbReference type="PANTHER" id="PTHR34273:SF2">
    <property type="entry name" value="METHYLTHIORIBOSE KINASE"/>
    <property type="match status" value="1"/>
</dbReference>
<organism evidence="6">
    <name type="scientific">Lotharella oceanica</name>
    <dbReference type="NCBI Taxonomy" id="641309"/>
    <lineage>
        <taxon>Eukaryota</taxon>
        <taxon>Sar</taxon>
        <taxon>Rhizaria</taxon>
        <taxon>Cercozoa</taxon>
        <taxon>Chlorarachniophyceae</taxon>
        <taxon>Lotharella</taxon>
    </lineage>
</organism>
<keyword evidence="4" id="KW-0418">Kinase</keyword>
<keyword evidence="3" id="KW-0547">Nucleotide-binding</keyword>
<dbReference type="PANTHER" id="PTHR34273">
    <property type="entry name" value="METHYLTHIORIBOSE KINASE"/>
    <property type="match status" value="1"/>
</dbReference>
<evidence type="ECO:0000256" key="3">
    <source>
        <dbReference type="ARBA" id="ARBA00022741"/>
    </source>
</evidence>
<gene>
    <name evidence="6" type="ORF">LSP00402_LOCUS14081</name>
</gene>
<keyword evidence="5" id="KW-0067">ATP-binding</keyword>
<reference evidence="6" key="1">
    <citation type="submission" date="2021-01" db="EMBL/GenBank/DDBJ databases">
        <authorList>
            <person name="Corre E."/>
            <person name="Pelletier E."/>
            <person name="Niang G."/>
            <person name="Scheremetjew M."/>
            <person name="Finn R."/>
            <person name="Kale V."/>
            <person name="Holt S."/>
            <person name="Cochrane G."/>
            <person name="Meng A."/>
            <person name="Brown T."/>
            <person name="Cohen L."/>
        </authorList>
    </citation>
    <scope>NUCLEOTIDE SEQUENCE</scope>
    <source>
        <strain evidence="6">CCMP622</strain>
    </source>
</reference>